<dbReference type="Proteomes" id="UP001291687">
    <property type="component" value="Unassembled WGS sequence"/>
</dbReference>
<dbReference type="Pfam" id="PF04392">
    <property type="entry name" value="ABC_sub_bind"/>
    <property type="match status" value="1"/>
</dbReference>
<dbReference type="CDD" id="cd06325">
    <property type="entry name" value="PBP1_ABC_unchar_transporter"/>
    <property type="match status" value="1"/>
</dbReference>
<evidence type="ECO:0000313" key="1">
    <source>
        <dbReference type="EMBL" id="MEA0970731.1"/>
    </source>
</evidence>
<dbReference type="PANTHER" id="PTHR35271:SF1">
    <property type="entry name" value="ABC TRANSPORTER, SUBSTRATE-BINDING LIPOPROTEIN"/>
    <property type="match status" value="1"/>
</dbReference>
<keyword evidence="2" id="KW-1185">Reference proteome</keyword>
<dbReference type="InterPro" id="IPR028082">
    <property type="entry name" value="Peripla_BP_I"/>
</dbReference>
<dbReference type="InterPro" id="IPR007487">
    <property type="entry name" value="ABC_transpt-TYRBP-like"/>
</dbReference>
<protein>
    <submittedName>
        <fullName evidence="1">ABC transporter substrate binding protein</fullName>
    </submittedName>
</protein>
<sequence length="310" mass="34003">MKKGFFIVMIITILGFICPSIAEDKVTITVNQFVSHVALDAAYNGLVKSLEERDILPNKVKIIMANAQGNIGNSAQIAKHQASAKPEFMVAIATPSAQTLMKAKTDTSTLAFLAVSDPEAINLTNRADIIGVADNPPIEELIEKITQIFPDIKNIGVIFNYGEINSIKTVERLEKVLKDRNIILKKIAITNSNDIKNAFNKLIGEVNLIYIPQDNTVVSALASMVSMSKANKIPLIANDPTLVDQGVMMALGTNYFRSGEQLGNMIADLIEGKKLEKNIQNTNIKELKINDEVVREFGIVIPENIKRGEN</sequence>
<dbReference type="Gene3D" id="3.40.50.2300">
    <property type="match status" value="2"/>
</dbReference>
<comment type="caution">
    <text evidence="1">The sequence shown here is derived from an EMBL/GenBank/DDBJ whole genome shotgun (WGS) entry which is preliminary data.</text>
</comment>
<evidence type="ECO:0000313" key="2">
    <source>
        <dbReference type="Proteomes" id="UP001291687"/>
    </source>
</evidence>
<gene>
    <name evidence="1" type="ORF">Megvenef_00699</name>
</gene>
<dbReference type="RefSeq" id="WP_322776632.1">
    <property type="nucleotide sequence ID" value="NZ_JARJFB010000041.1"/>
</dbReference>
<dbReference type="PANTHER" id="PTHR35271">
    <property type="entry name" value="ABC TRANSPORTER, SUBSTRATE-BINDING LIPOPROTEIN-RELATED"/>
    <property type="match status" value="1"/>
</dbReference>
<organism evidence="1 2">
    <name type="scientific">Candidatus Megaera venefica</name>
    <dbReference type="NCBI Taxonomy" id="2055910"/>
    <lineage>
        <taxon>Bacteria</taxon>
        <taxon>Pseudomonadati</taxon>
        <taxon>Pseudomonadota</taxon>
        <taxon>Alphaproteobacteria</taxon>
        <taxon>Rickettsiales</taxon>
        <taxon>Rickettsiaceae</taxon>
        <taxon>Candidatus Megaera</taxon>
    </lineage>
</organism>
<reference evidence="1 2" key="1">
    <citation type="submission" date="2023-03" db="EMBL/GenBank/DDBJ databases">
        <title>Host association and intracellularity evolved multiple times independently in the Rickettsiales.</title>
        <authorList>
            <person name="Castelli M."/>
            <person name="Nardi T."/>
            <person name="Gammuto L."/>
            <person name="Bellinzona G."/>
            <person name="Sabaneyeva E."/>
            <person name="Potekhin A."/>
            <person name="Serra V."/>
            <person name="Petroni G."/>
            <person name="Sassera D."/>
        </authorList>
    </citation>
    <scope>NUCLEOTIDE SEQUENCE [LARGE SCALE GENOMIC DNA]</scope>
    <source>
        <strain evidence="1 2">Sr 2-6</strain>
    </source>
</reference>
<dbReference type="EMBL" id="JARJFB010000041">
    <property type="protein sequence ID" value="MEA0970731.1"/>
    <property type="molecule type" value="Genomic_DNA"/>
</dbReference>
<accession>A0ABU5NC73</accession>
<dbReference type="SUPFAM" id="SSF53822">
    <property type="entry name" value="Periplasmic binding protein-like I"/>
    <property type="match status" value="1"/>
</dbReference>
<proteinExistence type="predicted"/>
<name>A0ABU5NC73_9RICK</name>